<feature type="region of interest" description="Disordered" evidence="1">
    <location>
        <begin position="1"/>
        <end position="28"/>
    </location>
</feature>
<dbReference type="Proteomes" id="UP000284842">
    <property type="component" value="Unassembled WGS sequence"/>
</dbReference>
<keyword evidence="3" id="KW-1185">Reference proteome</keyword>
<proteinExistence type="predicted"/>
<organism evidence="2 3">
    <name type="scientific">Panaeolus cyanescens</name>
    <dbReference type="NCBI Taxonomy" id="181874"/>
    <lineage>
        <taxon>Eukaryota</taxon>
        <taxon>Fungi</taxon>
        <taxon>Dikarya</taxon>
        <taxon>Basidiomycota</taxon>
        <taxon>Agaricomycotina</taxon>
        <taxon>Agaricomycetes</taxon>
        <taxon>Agaricomycetidae</taxon>
        <taxon>Agaricales</taxon>
        <taxon>Agaricineae</taxon>
        <taxon>Galeropsidaceae</taxon>
        <taxon>Panaeolus</taxon>
    </lineage>
</organism>
<evidence type="ECO:0000313" key="2">
    <source>
        <dbReference type="EMBL" id="PPR03472.1"/>
    </source>
</evidence>
<evidence type="ECO:0000256" key="1">
    <source>
        <dbReference type="SAM" id="MobiDB-lite"/>
    </source>
</evidence>
<dbReference type="AlphaFoldDB" id="A0A409YKB6"/>
<evidence type="ECO:0000313" key="3">
    <source>
        <dbReference type="Proteomes" id="UP000284842"/>
    </source>
</evidence>
<sequence length="103" mass="11664">MHSIFHSKKTQRSAQPATNQTSSPIYDGRMSFSSEVSTLIDVQLPSYSSSTYLPKYEDCVIVETDMIDPEDQAWGPPPPSSYKWALPKFSRKRTQQSSRSSRS</sequence>
<dbReference type="OrthoDB" id="3040432at2759"/>
<feature type="compositionally biased region" description="Polar residues" evidence="1">
    <location>
        <begin position="12"/>
        <end position="24"/>
    </location>
</feature>
<gene>
    <name evidence="2" type="ORF">CVT24_012684</name>
</gene>
<comment type="caution">
    <text evidence="2">The sequence shown here is derived from an EMBL/GenBank/DDBJ whole genome shotgun (WGS) entry which is preliminary data.</text>
</comment>
<reference evidence="2 3" key="1">
    <citation type="journal article" date="2018" name="Evol. Lett.">
        <title>Horizontal gene cluster transfer increased hallucinogenic mushroom diversity.</title>
        <authorList>
            <person name="Reynolds H.T."/>
            <person name="Vijayakumar V."/>
            <person name="Gluck-Thaler E."/>
            <person name="Korotkin H.B."/>
            <person name="Matheny P.B."/>
            <person name="Slot J.C."/>
        </authorList>
    </citation>
    <scope>NUCLEOTIDE SEQUENCE [LARGE SCALE GENOMIC DNA]</scope>
    <source>
        <strain evidence="2 3">2629</strain>
    </source>
</reference>
<feature type="compositionally biased region" description="Basic residues" evidence="1">
    <location>
        <begin position="1"/>
        <end position="11"/>
    </location>
</feature>
<dbReference type="InParanoid" id="A0A409YKB6"/>
<protein>
    <submittedName>
        <fullName evidence="2">Uncharacterized protein</fullName>
    </submittedName>
</protein>
<dbReference type="EMBL" id="NHTK01001063">
    <property type="protein sequence ID" value="PPR03472.1"/>
    <property type="molecule type" value="Genomic_DNA"/>
</dbReference>
<feature type="region of interest" description="Disordered" evidence="1">
    <location>
        <begin position="69"/>
        <end position="103"/>
    </location>
</feature>
<name>A0A409YKB6_9AGAR</name>
<accession>A0A409YKB6</accession>